<keyword evidence="3" id="KW-1185">Reference proteome</keyword>
<evidence type="ECO:0000313" key="3">
    <source>
        <dbReference type="Proteomes" id="UP000504634"/>
    </source>
</evidence>
<accession>A0A6J2TI93</accession>
<sequence>MNPVCKLNIDSSECQHWMGEVCAHCSKLLANEDVELWDAWWPNEFPPYNPVPHFMSAFECHKLKREVARQVDQQVFEASDAYKRQQFFWQVGMVLIIVLLIIVIIGCIGRILKHLLRGSRQETNSLLCSDGPDDIESRSFLLPYRDRRMGEAESRIRGMCKNQKTQRSPSRPHRSKFAVSFSGDGDYKGPEPYRGPDIVVPRFRH</sequence>
<name>A0A6J2TI93_DROLE</name>
<proteinExistence type="predicted"/>
<evidence type="ECO:0000256" key="2">
    <source>
        <dbReference type="SAM" id="Phobius"/>
    </source>
</evidence>
<keyword evidence="2" id="KW-0812">Transmembrane</keyword>
<dbReference type="AlphaFoldDB" id="A0A6J2TI93"/>
<keyword evidence="2" id="KW-0472">Membrane</keyword>
<protein>
    <submittedName>
        <fullName evidence="4">Uncharacterized protein LOC115624259</fullName>
    </submittedName>
</protein>
<dbReference type="GeneID" id="115624259"/>
<feature type="region of interest" description="Disordered" evidence="1">
    <location>
        <begin position="159"/>
        <end position="198"/>
    </location>
</feature>
<dbReference type="Proteomes" id="UP000504634">
    <property type="component" value="Unplaced"/>
</dbReference>
<evidence type="ECO:0000313" key="4">
    <source>
        <dbReference type="RefSeq" id="XP_030374742.1"/>
    </source>
</evidence>
<keyword evidence="2" id="KW-1133">Transmembrane helix</keyword>
<feature type="transmembrane region" description="Helical" evidence="2">
    <location>
        <begin position="87"/>
        <end position="112"/>
    </location>
</feature>
<reference evidence="4" key="1">
    <citation type="submission" date="2025-08" db="UniProtKB">
        <authorList>
            <consortium name="RefSeq"/>
        </authorList>
    </citation>
    <scope>IDENTIFICATION</scope>
    <source>
        <strain evidence="4">11010-0011.00</strain>
        <tissue evidence="4">Whole body</tissue>
    </source>
</reference>
<dbReference type="OrthoDB" id="7869105at2759"/>
<dbReference type="RefSeq" id="XP_030374742.1">
    <property type="nucleotide sequence ID" value="XM_030518882.1"/>
</dbReference>
<gene>
    <name evidence="4" type="primary">LOC115624259</name>
</gene>
<evidence type="ECO:0000256" key="1">
    <source>
        <dbReference type="SAM" id="MobiDB-lite"/>
    </source>
</evidence>
<organism evidence="3 4">
    <name type="scientific">Drosophila lebanonensis</name>
    <name type="common">Fruit fly</name>
    <name type="synonym">Scaptodrosophila lebanonensis</name>
    <dbReference type="NCBI Taxonomy" id="7225"/>
    <lineage>
        <taxon>Eukaryota</taxon>
        <taxon>Metazoa</taxon>
        <taxon>Ecdysozoa</taxon>
        <taxon>Arthropoda</taxon>
        <taxon>Hexapoda</taxon>
        <taxon>Insecta</taxon>
        <taxon>Pterygota</taxon>
        <taxon>Neoptera</taxon>
        <taxon>Endopterygota</taxon>
        <taxon>Diptera</taxon>
        <taxon>Brachycera</taxon>
        <taxon>Muscomorpha</taxon>
        <taxon>Ephydroidea</taxon>
        <taxon>Drosophilidae</taxon>
        <taxon>Scaptodrosophila</taxon>
    </lineage>
</organism>